<accession>A0A915B970</accession>
<feature type="region of interest" description="Disordered" evidence="1">
    <location>
        <begin position="79"/>
        <end position="136"/>
    </location>
</feature>
<feature type="compositionally biased region" description="Low complexity" evidence="1">
    <location>
        <begin position="79"/>
        <end position="98"/>
    </location>
</feature>
<proteinExistence type="predicted"/>
<evidence type="ECO:0000256" key="1">
    <source>
        <dbReference type="SAM" id="MobiDB-lite"/>
    </source>
</evidence>
<evidence type="ECO:0000313" key="3">
    <source>
        <dbReference type="WBParaSite" id="PgR031_g028_t02"/>
    </source>
</evidence>
<dbReference type="Proteomes" id="UP000887569">
    <property type="component" value="Unplaced"/>
</dbReference>
<sequence length="252" mass="28700">MGNAMRRHCSKGNRHYNCDDFSVKHHITSDASRRSRLYTSEDHTEHTITKSSITGELSNASVNSSSSWVTTLGTRSDFSLSLPTGESESSESEISASHSRGEVESELHTSDEDGQRSRTISSESIHSSDTSADFSSFKPLSQLSEHSMVRLRDEDIEWAEAVRRYHSAEPVFHRPAIKAALKIRPRRIRPQLSWRRCFHQWAVRQPPEEYKGKDVPNPFAPNCHRHSYKDIYIAEEADQCDRGIFFINSTTC</sequence>
<dbReference type="AlphaFoldDB" id="A0A915B970"/>
<feature type="compositionally biased region" description="Low complexity" evidence="1">
    <location>
        <begin position="117"/>
        <end position="131"/>
    </location>
</feature>
<feature type="compositionally biased region" description="Basic and acidic residues" evidence="1">
    <location>
        <begin position="99"/>
        <end position="116"/>
    </location>
</feature>
<evidence type="ECO:0000313" key="2">
    <source>
        <dbReference type="Proteomes" id="UP000887569"/>
    </source>
</evidence>
<protein>
    <submittedName>
        <fullName evidence="3">Uncharacterized protein</fullName>
    </submittedName>
</protein>
<keyword evidence="2" id="KW-1185">Reference proteome</keyword>
<feature type="region of interest" description="Disordered" evidence="1">
    <location>
        <begin position="29"/>
        <end position="52"/>
    </location>
</feature>
<dbReference type="WBParaSite" id="PgR031_g028_t02">
    <property type="protein sequence ID" value="PgR031_g028_t02"/>
    <property type="gene ID" value="PgR031_g028"/>
</dbReference>
<reference evidence="3" key="1">
    <citation type="submission" date="2022-11" db="UniProtKB">
        <authorList>
            <consortium name="WormBaseParasite"/>
        </authorList>
    </citation>
    <scope>IDENTIFICATION</scope>
</reference>
<feature type="compositionally biased region" description="Basic and acidic residues" evidence="1">
    <location>
        <begin position="29"/>
        <end position="48"/>
    </location>
</feature>
<organism evidence="2 3">
    <name type="scientific">Parascaris univalens</name>
    <name type="common">Nematode worm</name>
    <dbReference type="NCBI Taxonomy" id="6257"/>
    <lineage>
        <taxon>Eukaryota</taxon>
        <taxon>Metazoa</taxon>
        <taxon>Ecdysozoa</taxon>
        <taxon>Nematoda</taxon>
        <taxon>Chromadorea</taxon>
        <taxon>Rhabditida</taxon>
        <taxon>Spirurina</taxon>
        <taxon>Ascaridomorpha</taxon>
        <taxon>Ascaridoidea</taxon>
        <taxon>Ascarididae</taxon>
        <taxon>Parascaris</taxon>
    </lineage>
</organism>
<name>A0A915B970_PARUN</name>